<evidence type="ECO:0000313" key="3">
    <source>
        <dbReference type="Proteomes" id="UP000316343"/>
    </source>
</evidence>
<evidence type="ECO:0000313" key="2">
    <source>
        <dbReference type="EMBL" id="TRD10926.1"/>
    </source>
</evidence>
<keyword evidence="3" id="KW-1185">Reference proteome</keyword>
<accession>A0A547P9X9</accession>
<keyword evidence="1" id="KW-0472">Membrane</keyword>
<name>A0A547P9X9_9SPHN</name>
<gene>
    <name evidence="2" type="ORF">FGU71_03000</name>
</gene>
<keyword evidence="1" id="KW-1133">Transmembrane helix</keyword>
<comment type="caution">
    <text evidence="2">The sequence shown here is derived from an EMBL/GenBank/DDBJ whole genome shotgun (WGS) entry which is preliminary data.</text>
</comment>
<reference evidence="2 3" key="1">
    <citation type="submission" date="2019-06" db="EMBL/GenBank/DDBJ databases">
        <title>Erythrobacter insulae sp. nov., isolated from a tidal flat.</title>
        <authorList>
            <person name="Yoon J.-H."/>
        </authorList>
    </citation>
    <scope>NUCLEOTIDE SEQUENCE [LARGE SCALE GENOMIC DNA]</scope>
    <source>
        <strain evidence="2 3">JBTF-M21</strain>
    </source>
</reference>
<dbReference type="AlphaFoldDB" id="A0A547P9X9"/>
<dbReference type="RefSeq" id="WP_142787188.1">
    <property type="nucleotide sequence ID" value="NZ_VHJK01000001.1"/>
</dbReference>
<proteinExistence type="predicted"/>
<dbReference type="EMBL" id="VHJK01000001">
    <property type="protein sequence ID" value="TRD10926.1"/>
    <property type="molecule type" value="Genomic_DNA"/>
</dbReference>
<dbReference type="Pfam" id="PF14248">
    <property type="entry name" value="DUF4345"/>
    <property type="match status" value="1"/>
</dbReference>
<organism evidence="2 3">
    <name type="scientific">Erythrobacter insulae</name>
    <dbReference type="NCBI Taxonomy" id="2584124"/>
    <lineage>
        <taxon>Bacteria</taxon>
        <taxon>Pseudomonadati</taxon>
        <taxon>Pseudomonadota</taxon>
        <taxon>Alphaproteobacteria</taxon>
        <taxon>Sphingomonadales</taxon>
        <taxon>Erythrobacteraceae</taxon>
        <taxon>Erythrobacter/Porphyrobacter group</taxon>
        <taxon>Erythrobacter</taxon>
    </lineage>
</organism>
<feature type="transmembrane region" description="Helical" evidence="1">
    <location>
        <begin position="100"/>
        <end position="118"/>
    </location>
</feature>
<dbReference type="Proteomes" id="UP000316343">
    <property type="component" value="Unassembled WGS sequence"/>
</dbReference>
<feature type="transmembrane region" description="Helical" evidence="1">
    <location>
        <begin position="75"/>
        <end position="94"/>
    </location>
</feature>
<protein>
    <submittedName>
        <fullName evidence="2">DUF4345 domain-containing protein</fullName>
    </submittedName>
</protein>
<feature type="transmembrane region" description="Helical" evidence="1">
    <location>
        <begin position="7"/>
        <end position="26"/>
    </location>
</feature>
<feature type="transmembrane region" description="Helical" evidence="1">
    <location>
        <begin position="46"/>
        <end position="63"/>
    </location>
</feature>
<dbReference type="OrthoDB" id="7619515at2"/>
<evidence type="ECO:0000256" key="1">
    <source>
        <dbReference type="SAM" id="Phobius"/>
    </source>
</evidence>
<dbReference type="InterPro" id="IPR025597">
    <property type="entry name" value="DUF4345"/>
</dbReference>
<sequence length="130" mass="14413">MARLLHLVLHVFGVTCCGIATVHMLLGLSWVPDAGNFTATLDSQDRFYASIFFGFGTAVIWSARDLKSRRKVLGLLLGLFFLGGLARILSVLAIGWPHPMFIVLGALELTMPPILWFWSRVATRETAIVR</sequence>
<keyword evidence="1" id="KW-0812">Transmembrane</keyword>